<name>A0A3A1WLZ5_9HYPH</name>
<dbReference type="Pfam" id="PF12833">
    <property type="entry name" value="HTH_18"/>
    <property type="match status" value="1"/>
</dbReference>
<evidence type="ECO:0000256" key="4">
    <source>
        <dbReference type="SAM" id="MobiDB-lite"/>
    </source>
</evidence>
<dbReference type="OrthoDB" id="9793400at2"/>
<evidence type="ECO:0000256" key="1">
    <source>
        <dbReference type="ARBA" id="ARBA00023015"/>
    </source>
</evidence>
<evidence type="ECO:0000313" key="7">
    <source>
        <dbReference type="Proteomes" id="UP000265750"/>
    </source>
</evidence>
<dbReference type="SMART" id="SM00342">
    <property type="entry name" value="HTH_ARAC"/>
    <property type="match status" value="1"/>
</dbReference>
<evidence type="ECO:0000256" key="3">
    <source>
        <dbReference type="ARBA" id="ARBA00023163"/>
    </source>
</evidence>
<evidence type="ECO:0000313" key="6">
    <source>
        <dbReference type="EMBL" id="RIY02576.1"/>
    </source>
</evidence>
<dbReference type="Pfam" id="PF01965">
    <property type="entry name" value="DJ-1_PfpI"/>
    <property type="match status" value="1"/>
</dbReference>
<dbReference type="InterPro" id="IPR029062">
    <property type="entry name" value="Class_I_gatase-like"/>
</dbReference>
<dbReference type="Proteomes" id="UP000265750">
    <property type="component" value="Unassembled WGS sequence"/>
</dbReference>
<dbReference type="InterPro" id="IPR020449">
    <property type="entry name" value="Tscrpt_reg_AraC-type_HTH"/>
</dbReference>
<protein>
    <submittedName>
        <fullName evidence="6">GlxA family transcriptional regulator</fullName>
    </submittedName>
</protein>
<dbReference type="Gene3D" id="3.40.50.880">
    <property type="match status" value="1"/>
</dbReference>
<proteinExistence type="predicted"/>
<dbReference type="InterPro" id="IPR009057">
    <property type="entry name" value="Homeodomain-like_sf"/>
</dbReference>
<dbReference type="AlphaFoldDB" id="A0A3A1WLZ5"/>
<dbReference type="SUPFAM" id="SSF52317">
    <property type="entry name" value="Class I glutamine amidotransferase-like"/>
    <property type="match status" value="1"/>
</dbReference>
<evidence type="ECO:0000259" key="5">
    <source>
        <dbReference type="PROSITE" id="PS01124"/>
    </source>
</evidence>
<keyword evidence="3" id="KW-0804">Transcription</keyword>
<comment type="caution">
    <text evidence="6">The sequence shown here is derived from an EMBL/GenBank/DDBJ whole genome shotgun (WGS) entry which is preliminary data.</text>
</comment>
<dbReference type="PANTHER" id="PTHR43130:SF3">
    <property type="entry name" value="HTH-TYPE TRANSCRIPTIONAL REGULATOR RV1931C"/>
    <property type="match status" value="1"/>
</dbReference>
<feature type="compositionally biased region" description="Low complexity" evidence="4">
    <location>
        <begin position="329"/>
        <end position="342"/>
    </location>
</feature>
<keyword evidence="2" id="KW-0238">DNA-binding</keyword>
<gene>
    <name evidence="6" type="ORF">D3218_04190</name>
</gene>
<evidence type="ECO:0000256" key="2">
    <source>
        <dbReference type="ARBA" id="ARBA00023125"/>
    </source>
</evidence>
<dbReference type="InterPro" id="IPR002818">
    <property type="entry name" value="DJ-1/PfpI"/>
</dbReference>
<organism evidence="6 7">
    <name type="scientific">Aureimonas flava</name>
    <dbReference type="NCBI Taxonomy" id="2320271"/>
    <lineage>
        <taxon>Bacteria</taxon>
        <taxon>Pseudomonadati</taxon>
        <taxon>Pseudomonadota</taxon>
        <taxon>Alphaproteobacteria</taxon>
        <taxon>Hyphomicrobiales</taxon>
        <taxon>Aurantimonadaceae</taxon>
        <taxon>Aureimonas</taxon>
    </lineage>
</organism>
<sequence>MAGAQREPGPGAEGDAEPSVIGFYLAPGFPLLSMAAAIDPLRQANRLSGRALYRWVLVSEAGAPVTSSAAIELSVDHAIDTAPRCDLLVVCAGLEPARHAGVRARAWLRRLHRLGRRLGALSTGAYLLAEAGILDGRRCAVHWESAAEFHERFPNVVRTRELFVVDGPFLTSSGGTATLDMMLHVVATAHGVALASAIADQLNHAAMRLEDEIQRLRPEVRFGITNAKLSRLVAAMEASVDAPLDLSVLARQVGLSRRQVERLFRTHLGRTPSDFYLGLRMERARMLVARSSLDLADIARNCGYESPAFFARVYRRHFGVSPAAARQAAKAGRAAAGRPPADGGRDPAP</sequence>
<feature type="domain" description="HTH araC/xylS-type" evidence="5">
    <location>
        <begin position="230"/>
        <end position="328"/>
    </location>
</feature>
<dbReference type="InterPro" id="IPR018062">
    <property type="entry name" value="HTH_AraC-typ_CS"/>
</dbReference>
<dbReference type="PRINTS" id="PR00032">
    <property type="entry name" value="HTHARAC"/>
</dbReference>
<dbReference type="InterPro" id="IPR018060">
    <property type="entry name" value="HTH_AraC"/>
</dbReference>
<accession>A0A3A1WLZ5</accession>
<dbReference type="PROSITE" id="PS01124">
    <property type="entry name" value="HTH_ARAC_FAMILY_2"/>
    <property type="match status" value="1"/>
</dbReference>
<dbReference type="PANTHER" id="PTHR43130">
    <property type="entry name" value="ARAC-FAMILY TRANSCRIPTIONAL REGULATOR"/>
    <property type="match status" value="1"/>
</dbReference>
<dbReference type="EMBL" id="QYRN01000002">
    <property type="protein sequence ID" value="RIY02576.1"/>
    <property type="molecule type" value="Genomic_DNA"/>
</dbReference>
<keyword evidence="1" id="KW-0805">Transcription regulation</keyword>
<keyword evidence="7" id="KW-1185">Reference proteome</keyword>
<dbReference type="SUPFAM" id="SSF46689">
    <property type="entry name" value="Homeodomain-like"/>
    <property type="match status" value="2"/>
</dbReference>
<dbReference type="Gene3D" id="1.10.10.60">
    <property type="entry name" value="Homeodomain-like"/>
    <property type="match status" value="1"/>
</dbReference>
<dbReference type="GO" id="GO:0003700">
    <property type="term" value="F:DNA-binding transcription factor activity"/>
    <property type="evidence" value="ECO:0007669"/>
    <property type="project" value="InterPro"/>
</dbReference>
<reference evidence="7" key="1">
    <citation type="submission" date="2018-09" db="EMBL/GenBank/DDBJ databases">
        <authorList>
            <person name="Tuo L."/>
        </authorList>
    </citation>
    <scope>NUCLEOTIDE SEQUENCE [LARGE SCALE GENOMIC DNA]</scope>
    <source>
        <strain evidence="7">M2BS4Y-1</strain>
    </source>
</reference>
<dbReference type="InterPro" id="IPR052158">
    <property type="entry name" value="INH-QAR"/>
</dbReference>
<dbReference type="RefSeq" id="WP_119538654.1">
    <property type="nucleotide sequence ID" value="NZ_QYRN01000002.1"/>
</dbReference>
<dbReference type="GO" id="GO:0043565">
    <property type="term" value="F:sequence-specific DNA binding"/>
    <property type="evidence" value="ECO:0007669"/>
    <property type="project" value="InterPro"/>
</dbReference>
<dbReference type="CDD" id="cd03136">
    <property type="entry name" value="GATase1_AraC_ArgR_like"/>
    <property type="match status" value="1"/>
</dbReference>
<feature type="region of interest" description="Disordered" evidence="4">
    <location>
        <begin position="329"/>
        <end position="349"/>
    </location>
</feature>
<dbReference type="PROSITE" id="PS00041">
    <property type="entry name" value="HTH_ARAC_FAMILY_1"/>
    <property type="match status" value="1"/>
</dbReference>